<feature type="compositionally biased region" description="Polar residues" evidence="1">
    <location>
        <begin position="77"/>
        <end position="92"/>
    </location>
</feature>
<keyword evidence="2" id="KW-1133">Transmembrane helix</keyword>
<organism evidence="3 4">
    <name type="scientific">Pseudomonas fluorescens</name>
    <dbReference type="NCBI Taxonomy" id="294"/>
    <lineage>
        <taxon>Bacteria</taxon>
        <taxon>Pseudomonadati</taxon>
        <taxon>Pseudomonadota</taxon>
        <taxon>Gammaproteobacteria</taxon>
        <taxon>Pseudomonadales</taxon>
        <taxon>Pseudomonadaceae</taxon>
        <taxon>Pseudomonas</taxon>
    </lineage>
</organism>
<accession>A0A2T0I0M3</accession>
<feature type="region of interest" description="Disordered" evidence="1">
    <location>
        <begin position="47"/>
        <end position="92"/>
    </location>
</feature>
<dbReference type="EMBL" id="PVUH01000015">
    <property type="protein sequence ID" value="PRW88837.1"/>
    <property type="molecule type" value="Genomic_DNA"/>
</dbReference>
<name>A0A2T0I0M3_PSEFL</name>
<keyword evidence="2" id="KW-0812">Transmembrane</keyword>
<evidence type="ECO:0000256" key="2">
    <source>
        <dbReference type="SAM" id="Phobius"/>
    </source>
</evidence>
<evidence type="ECO:0000313" key="3">
    <source>
        <dbReference type="EMBL" id="PRW88837.1"/>
    </source>
</evidence>
<dbReference type="Proteomes" id="UP000239731">
    <property type="component" value="Unassembled WGS sequence"/>
</dbReference>
<evidence type="ECO:0000313" key="4">
    <source>
        <dbReference type="Proteomes" id="UP000239731"/>
    </source>
</evidence>
<proteinExistence type="predicted"/>
<dbReference type="AlphaFoldDB" id="A0A2T0I0M3"/>
<keyword evidence="2" id="KW-0472">Membrane</keyword>
<evidence type="ECO:0000256" key="1">
    <source>
        <dbReference type="SAM" id="MobiDB-lite"/>
    </source>
</evidence>
<sequence length="92" mass="9730">MRDFIERKFADGFGVVSGNPLMAAVIVPALCVVTPVVTLRVAPLKSDAERPRLRSHAERGNDQCGSGLARDGDPKIATQTSPLPTYAAASSH</sequence>
<comment type="caution">
    <text evidence="3">The sequence shown here is derived from an EMBL/GenBank/DDBJ whole genome shotgun (WGS) entry which is preliminary data.</text>
</comment>
<feature type="compositionally biased region" description="Basic and acidic residues" evidence="1">
    <location>
        <begin position="47"/>
        <end position="61"/>
    </location>
</feature>
<reference evidence="3 4" key="1">
    <citation type="submission" date="2018-03" db="EMBL/GenBank/DDBJ databases">
        <title>Blue discolouration in mozzarella cheese caused by Pseudomonas fluorescens.</title>
        <authorList>
            <person name="Chiesa F."/>
            <person name="Dalmasso A."/>
            <person name="Lomonaco S."/>
        </authorList>
    </citation>
    <scope>NUCLEOTIDE SEQUENCE [LARGE SCALE GENOMIC DNA]</scope>
    <source>
        <strain evidence="3 4">11293</strain>
    </source>
</reference>
<gene>
    <name evidence="3" type="ORF">C7A10_21650</name>
</gene>
<feature type="transmembrane region" description="Helical" evidence="2">
    <location>
        <begin position="20"/>
        <end position="42"/>
    </location>
</feature>
<protein>
    <submittedName>
        <fullName evidence="3">Uncharacterized protein</fullName>
    </submittedName>
</protein>